<dbReference type="InterPro" id="IPR001279">
    <property type="entry name" value="Metallo-B-lactamas"/>
</dbReference>
<dbReference type="Pfam" id="PF00581">
    <property type="entry name" value="Rhodanese"/>
    <property type="match status" value="1"/>
</dbReference>
<dbReference type="InterPro" id="IPR001763">
    <property type="entry name" value="Rhodanese-like_dom"/>
</dbReference>
<protein>
    <submittedName>
        <fullName evidence="3">MBL fold metallo-hydrolase</fullName>
    </submittedName>
</protein>
<sequence length="459" mass="48751">MPKILPIDTPTLGDRAYLVHDGRVAFVVDPQRDIDRVLDLAAAEGVTITHVFETHVHNDYVTGGHALARRTGAAYLVNADDPVAFDRRPVRDGDVVGIGDGMRVLVRHTPGHTFTHLAYVLEADGAQVAVFTGGSLLYGSVGRPDLLGPAHTEALVHHQYASANGLAAELPDAAAVYPTHGFGSFCAVTQADVATSTIGREKRTNPVLTTPERQFVDELLDGLDAWPAYYAHMAGVNLAGPGEPDLSPPQRADAGQLRERLAAGEWVVDLRNRVAFAAGHVAGTLNFGLDGSFATYLGWLIPWGTPLTLLAETPDQLARAQRELVRIGIDRPAAHATGTAADWTGGDELAAYPRATFADLAQVRHHRPVAVLDVRRDLERAAAHVDGTVHVPLHELLRRLGDVPDGEVWVHCASGYRASIAASVLAAGGRRVVAVDDDFANAAAAGLPVAAGDTARSRV</sequence>
<proteinExistence type="predicted"/>
<evidence type="ECO:0000259" key="2">
    <source>
        <dbReference type="PROSITE" id="PS50206"/>
    </source>
</evidence>
<keyword evidence="4" id="KW-1185">Reference proteome</keyword>
<dbReference type="SMART" id="SM00849">
    <property type="entry name" value="Lactamase_B"/>
    <property type="match status" value="1"/>
</dbReference>
<dbReference type="InterPro" id="IPR036866">
    <property type="entry name" value="RibonucZ/Hydroxyglut_hydro"/>
</dbReference>
<dbReference type="CDD" id="cd07724">
    <property type="entry name" value="POD-like_MBL-fold"/>
    <property type="match status" value="1"/>
</dbReference>
<comment type="caution">
    <text evidence="3">The sequence shown here is derived from an EMBL/GenBank/DDBJ whole genome shotgun (WGS) entry which is preliminary data.</text>
</comment>
<dbReference type="PANTHER" id="PTHR43084:SF1">
    <property type="entry name" value="PERSULFIDE DIOXYGENASE ETHE1, MITOCHONDRIAL"/>
    <property type="match status" value="1"/>
</dbReference>
<dbReference type="PROSITE" id="PS50206">
    <property type="entry name" value="RHODANESE_3"/>
    <property type="match status" value="2"/>
</dbReference>
<name>A0ABP8DPD7_9ACTN</name>
<dbReference type="EMBL" id="BAABAT010000043">
    <property type="protein sequence ID" value="GAA4260984.1"/>
    <property type="molecule type" value="Genomic_DNA"/>
</dbReference>
<keyword evidence="1" id="KW-0479">Metal-binding</keyword>
<evidence type="ECO:0000313" key="4">
    <source>
        <dbReference type="Proteomes" id="UP001500620"/>
    </source>
</evidence>
<dbReference type="InterPro" id="IPR051682">
    <property type="entry name" value="Mito_Persulfide_Diox"/>
</dbReference>
<dbReference type="Pfam" id="PF00753">
    <property type="entry name" value="Lactamase_B"/>
    <property type="match status" value="1"/>
</dbReference>
<gene>
    <name evidence="3" type="ORF">GCM10022255_091800</name>
</gene>
<dbReference type="CDD" id="cd00158">
    <property type="entry name" value="RHOD"/>
    <property type="match status" value="1"/>
</dbReference>
<dbReference type="SUPFAM" id="SSF52821">
    <property type="entry name" value="Rhodanese/Cell cycle control phosphatase"/>
    <property type="match status" value="2"/>
</dbReference>
<dbReference type="InterPro" id="IPR036873">
    <property type="entry name" value="Rhodanese-like_dom_sf"/>
</dbReference>
<reference evidence="4" key="1">
    <citation type="journal article" date="2019" name="Int. J. Syst. Evol. Microbiol.">
        <title>The Global Catalogue of Microorganisms (GCM) 10K type strain sequencing project: providing services to taxonomists for standard genome sequencing and annotation.</title>
        <authorList>
            <consortium name="The Broad Institute Genomics Platform"/>
            <consortium name="The Broad Institute Genome Sequencing Center for Infectious Disease"/>
            <person name="Wu L."/>
            <person name="Ma J."/>
        </authorList>
    </citation>
    <scope>NUCLEOTIDE SEQUENCE [LARGE SCALE GENOMIC DNA]</scope>
    <source>
        <strain evidence="4">JCM 17441</strain>
    </source>
</reference>
<feature type="domain" description="Rhodanese" evidence="2">
    <location>
        <begin position="365"/>
        <end position="451"/>
    </location>
</feature>
<dbReference type="Gene3D" id="3.40.250.10">
    <property type="entry name" value="Rhodanese-like domain"/>
    <property type="match status" value="2"/>
</dbReference>
<dbReference type="PANTHER" id="PTHR43084">
    <property type="entry name" value="PERSULFIDE DIOXYGENASE ETHE1"/>
    <property type="match status" value="1"/>
</dbReference>
<dbReference type="SUPFAM" id="SSF56281">
    <property type="entry name" value="Metallo-hydrolase/oxidoreductase"/>
    <property type="match status" value="1"/>
</dbReference>
<dbReference type="InterPro" id="IPR044528">
    <property type="entry name" value="POD-like_MBL-fold"/>
</dbReference>
<dbReference type="SMART" id="SM00450">
    <property type="entry name" value="RHOD"/>
    <property type="match status" value="1"/>
</dbReference>
<organism evidence="3 4">
    <name type="scientific">Dactylosporangium darangshiense</name>
    <dbReference type="NCBI Taxonomy" id="579108"/>
    <lineage>
        <taxon>Bacteria</taxon>
        <taxon>Bacillati</taxon>
        <taxon>Actinomycetota</taxon>
        <taxon>Actinomycetes</taxon>
        <taxon>Micromonosporales</taxon>
        <taxon>Micromonosporaceae</taxon>
        <taxon>Dactylosporangium</taxon>
    </lineage>
</organism>
<accession>A0ABP8DPD7</accession>
<dbReference type="Gene3D" id="3.60.15.10">
    <property type="entry name" value="Ribonuclease Z/Hydroxyacylglutathione hydrolase-like"/>
    <property type="match status" value="1"/>
</dbReference>
<evidence type="ECO:0000256" key="1">
    <source>
        <dbReference type="ARBA" id="ARBA00022723"/>
    </source>
</evidence>
<dbReference type="Proteomes" id="UP001500620">
    <property type="component" value="Unassembled WGS sequence"/>
</dbReference>
<feature type="domain" description="Rhodanese" evidence="2">
    <location>
        <begin position="261"/>
        <end position="351"/>
    </location>
</feature>
<evidence type="ECO:0000313" key="3">
    <source>
        <dbReference type="EMBL" id="GAA4260984.1"/>
    </source>
</evidence>